<dbReference type="SUPFAM" id="SSF47175">
    <property type="entry name" value="Cytochromes"/>
    <property type="match status" value="1"/>
</dbReference>
<keyword evidence="5" id="KW-0408">Iron</keyword>
<gene>
    <name evidence="7" type="ORF">SMD31_20420</name>
</gene>
<dbReference type="InterPro" id="IPR015984">
    <property type="entry name" value="Cyt_c_prime_subgr"/>
</dbReference>
<sequence>MMRKKLMIGAAAVAVVLGGIVAQVAAESPREDAMKALGKNMKVIKELISANGNAADAAAPAQKIAEIAAKIPDLFPQGSDTPDDAAKAEIWQNWDDFVAKAKSLQDEATMLASAAGGGDLATVGAQFEKVGGTCGACHKQYREKTN</sequence>
<evidence type="ECO:0000256" key="1">
    <source>
        <dbReference type="ARBA" id="ARBA00022448"/>
    </source>
</evidence>
<dbReference type="Proteomes" id="UP001271769">
    <property type="component" value="Unassembled WGS sequence"/>
</dbReference>
<feature type="chain" id="PRO_5046158477" evidence="6">
    <location>
        <begin position="26"/>
        <end position="146"/>
    </location>
</feature>
<dbReference type="Gene3D" id="1.20.120.10">
    <property type="entry name" value="Cytochrome c/b562"/>
    <property type="match status" value="1"/>
</dbReference>
<evidence type="ECO:0000256" key="6">
    <source>
        <dbReference type="SAM" id="SignalP"/>
    </source>
</evidence>
<evidence type="ECO:0000313" key="8">
    <source>
        <dbReference type="Proteomes" id="UP001271769"/>
    </source>
</evidence>
<name>A0ABU5E404_9PROT</name>
<evidence type="ECO:0000256" key="3">
    <source>
        <dbReference type="ARBA" id="ARBA00022723"/>
    </source>
</evidence>
<keyword evidence="2" id="KW-0349">Heme</keyword>
<evidence type="ECO:0000256" key="4">
    <source>
        <dbReference type="ARBA" id="ARBA00022982"/>
    </source>
</evidence>
<accession>A0ABU5E404</accession>
<proteinExistence type="predicted"/>
<organism evidence="7 8">
    <name type="scientific">Dongia rigui</name>
    <dbReference type="NCBI Taxonomy" id="940149"/>
    <lineage>
        <taxon>Bacteria</taxon>
        <taxon>Pseudomonadati</taxon>
        <taxon>Pseudomonadota</taxon>
        <taxon>Alphaproteobacteria</taxon>
        <taxon>Rhodospirillales</taxon>
        <taxon>Dongiaceae</taxon>
        <taxon>Dongia</taxon>
    </lineage>
</organism>
<keyword evidence="3" id="KW-0479">Metal-binding</keyword>
<dbReference type="PIRSF" id="PIRSF000027">
    <property type="entry name" value="Cytc_c_prime"/>
    <property type="match status" value="1"/>
</dbReference>
<keyword evidence="8" id="KW-1185">Reference proteome</keyword>
<dbReference type="InterPro" id="IPR012127">
    <property type="entry name" value="Cyt_c_prime"/>
</dbReference>
<dbReference type="Pfam" id="PF01322">
    <property type="entry name" value="Cytochrom_C_2"/>
    <property type="match status" value="1"/>
</dbReference>
<evidence type="ECO:0000256" key="5">
    <source>
        <dbReference type="ARBA" id="ARBA00023004"/>
    </source>
</evidence>
<dbReference type="InterPro" id="IPR010980">
    <property type="entry name" value="Cyt_c/b562"/>
</dbReference>
<keyword evidence="4" id="KW-0249">Electron transport</keyword>
<protein>
    <submittedName>
        <fullName evidence="7">Cytochrome c</fullName>
    </submittedName>
</protein>
<comment type="caution">
    <text evidence="7">The sequence shown here is derived from an EMBL/GenBank/DDBJ whole genome shotgun (WGS) entry which is preliminary data.</text>
</comment>
<dbReference type="EMBL" id="JAXCLX010000004">
    <property type="protein sequence ID" value="MDY0874316.1"/>
    <property type="molecule type" value="Genomic_DNA"/>
</dbReference>
<evidence type="ECO:0000256" key="2">
    <source>
        <dbReference type="ARBA" id="ARBA00022617"/>
    </source>
</evidence>
<dbReference type="InterPro" id="IPR002321">
    <property type="entry name" value="Cyt_c_II"/>
</dbReference>
<keyword evidence="6" id="KW-0732">Signal</keyword>
<keyword evidence="1" id="KW-0813">Transport</keyword>
<dbReference type="PROSITE" id="PS51009">
    <property type="entry name" value="CYTCII"/>
    <property type="match status" value="1"/>
</dbReference>
<feature type="signal peptide" evidence="6">
    <location>
        <begin position="1"/>
        <end position="25"/>
    </location>
</feature>
<evidence type="ECO:0000313" key="7">
    <source>
        <dbReference type="EMBL" id="MDY0874316.1"/>
    </source>
</evidence>
<dbReference type="RefSeq" id="WP_320502784.1">
    <property type="nucleotide sequence ID" value="NZ_JAXCLX010000004.1"/>
</dbReference>
<dbReference type="PRINTS" id="PR00608">
    <property type="entry name" value="CYTCHROMECII"/>
</dbReference>
<reference evidence="7 8" key="1">
    <citation type="journal article" date="2013" name="Antonie Van Leeuwenhoek">
        <title>Dongia rigui sp. nov., isolated from freshwater of a large wetland in Korea.</title>
        <authorList>
            <person name="Baik K.S."/>
            <person name="Hwang Y.M."/>
            <person name="Choi J.S."/>
            <person name="Kwon J."/>
            <person name="Seong C.N."/>
        </authorList>
    </citation>
    <scope>NUCLEOTIDE SEQUENCE [LARGE SCALE GENOMIC DNA]</scope>
    <source>
        <strain evidence="7 8">04SU4-P</strain>
    </source>
</reference>